<feature type="domain" description="DNA repair metallo-beta-lactamase" evidence="14">
    <location>
        <begin position="437"/>
        <end position="477"/>
    </location>
</feature>
<evidence type="ECO:0000259" key="14">
    <source>
        <dbReference type="Pfam" id="PF07522"/>
    </source>
</evidence>
<dbReference type="InParanoid" id="A0A132BAW4"/>
<accession>A0A132BAW4</accession>
<dbReference type="GO" id="GO:0006310">
    <property type="term" value="P:DNA recombination"/>
    <property type="evidence" value="ECO:0007669"/>
    <property type="project" value="UniProtKB-KW"/>
</dbReference>
<evidence type="ECO:0000256" key="11">
    <source>
        <dbReference type="ARBA" id="ARBA00039759"/>
    </source>
</evidence>
<evidence type="ECO:0000256" key="5">
    <source>
        <dbReference type="ARBA" id="ARBA00022763"/>
    </source>
</evidence>
<dbReference type="GO" id="GO:0005634">
    <property type="term" value="C:nucleus"/>
    <property type="evidence" value="ECO:0007669"/>
    <property type="project" value="UniProtKB-SubCell"/>
</dbReference>
<evidence type="ECO:0000256" key="3">
    <source>
        <dbReference type="ARBA" id="ARBA00022722"/>
    </source>
</evidence>
<keyword evidence="16" id="KW-1185">Reference proteome</keyword>
<evidence type="ECO:0000256" key="12">
    <source>
        <dbReference type="ARBA" id="ARBA00042677"/>
    </source>
</evidence>
<dbReference type="InterPro" id="IPR036866">
    <property type="entry name" value="RibonucZ/Hydroxyglut_hydro"/>
</dbReference>
<feature type="region of interest" description="Disordered" evidence="13">
    <location>
        <begin position="764"/>
        <end position="803"/>
    </location>
</feature>
<evidence type="ECO:0000256" key="6">
    <source>
        <dbReference type="ARBA" id="ARBA00022801"/>
    </source>
</evidence>
<dbReference type="GO" id="GO:0035312">
    <property type="term" value="F:5'-3' DNA exonuclease activity"/>
    <property type="evidence" value="ECO:0007669"/>
    <property type="project" value="TreeGrafter"/>
</dbReference>
<feature type="compositionally biased region" description="Low complexity" evidence="13">
    <location>
        <begin position="522"/>
        <end position="540"/>
    </location>
</feature>
<keyword evidence="10" id="KW-0539">Nucleus</keyword>
<dbReference type="Gene3D" id="3.40.50.12650">
    <property type="match status" value="1"/>
</dbReference>
<dbReference type="EMBL" id="KQ947434">
    <property type="protein sequence ID" value="KUJ08807.1"/>
    <property type="molecule type" value="Genomic_DNA"/>
</dbReference>
<proteinExistence type="inferred from homology"/>
<evidence type="ECO:0000256" key="7">
    <source>
        <dbReference type="ARBA" id="ARBA00022839"/>
    </source>
</evidence>
<dbReference type="Pfam" id="PF07522">
    <property type="entry name" value="DRMBL"/>
    <property type="match status" value="1"/>
</dbReference>
<keyword evidence="7" id="KW-0269">Exonuclease</keyword>
<feature type="compositionally biased region" description="Basic and acidic residues" evidence="13">
    <location>
        <begin position="783"/>
        <end position="792"/>
    </location>
</feature>
<gene>
    <name evidence="15" type="ORF">LY89DRAFT_764166</name>
</gene>
<dbReference type="STRING" id="149040.A0A132BAW4"/>
<dbReference type="GeneID" id="28831356"/>
<evidence type="ECO:0000256" key="10">
    <source>
        <dbReference type="ARBA" id="ARBA00023242"/>
    </source>
</evidence>
<feature type="region of interest" description="Disordered" evidence="13">
    <location>
        <begin position="612"/>
        <end position="653"/>
    </location>
</feature>
<sequence>MSTFKGVIDEFPDIQVDFFRARPNRRLPLRCFLSHVHSDHLDGLLSFKSPFIHCSPATKEILLRLERKKQRSMFASGITEAREKQYKHLKDLLKPIPLETPTKIELTPGNEIQITLFDANHCVGAVMFLFEGNGKAVLYTGDIRSEPWFINNLTRNPFMVEYSTGLKSLDCIYLDTSNTKRIDFPTKAEGLKELLQKISKYPKETVFHFSSWTFGYEEVWMALSKALNSPANAKLRQIHADSYKYRLYESLCGNAAPSTKSQSVQEKSVKYNLPAIASEGPVLIGYNCGNTIVSGCLTKDPNVRLHTCEKGTCQSIDSNENVVWIRPIVTRTKDGAELAEIGIGGGGEDLTQSLELAVDEDDFEQTIKMLDAAKDPHMTDVKQILVAGWRLERKFLVLNGTGLDAEEDSWTLTKIVTALLQLVREPRGLSKARSTESQGSSNELPKVITFPYSRHSSYDELCDLVRALKPRDVYPCTVDEQHWDEANLSISNLFGRLCSSRNFRHEKEMDQWRANRVENLASQQTHTTTTSQSSQFVTSSPEPIRTIQNGTQPEYRLQENPFAQVGFVHREGNENLYWFENMATSPSQILAISPNGESQGLRRKAIGEQLEGSEVKRVRRSYDGSDSSPEASAEDDNVPTPESCFDEEDSTSSLERLSYVEEPEHLYDKFDVADEVWRCRSCDHEVLGGPGGFCTGKDCTESEARSASHYMEVLDPEAPPLPEIARNEDANQLLEGDRLKEVVGSCLDYDSSAYDSYDSEKHFSEEYDQNSFIDDAESEEDEGRERSRKDDSSGDDGPDYENMFNQLQAQHTKLINDFSELDNSFRDFRRDVGVFSSDDDDDELDEEVDDEGLYVVDVRVPDPVTTDIVVFHAQEQSQESEDLAVIGPTSK</sequence>
<dbReference type="AlphaFoldDB" id="A0A132BAW4"/>
<dbReference type="KEGG" id="psco:LY89DRAFT_764166"/>
<dbReference type="OrthoDB" id="5561659at2759"/>
<comment type="subcellular location">
    <subcellularLocation>
        <location evidence="1">Nucleus</location>
    </subcellularLocation>
</comment>
<keyword evidence="8" id="KW-0233">DNA recombination</keyword>
<evidence type="ECO:0000256" key="2">
    <source>
        <dbReference type="ARBA" id="ARBA00010304"/>
    </source>
</evidence>
<keyword evidence="3" id="KW-0540">Nuclease</keyword>
<keyword evidence="4" id="KW-0255">Endonuclease</keyword>
<evidence type="ECO:0000313" key="15">
    <source>
        <dbReference type="EMBL" id="KUJ08807.1"/>
    </source>
</evidence>
<keyword evidence="6" id="KW-0378">Hydrolase</keyword>
<dbReference type="GO" id="GO:0004519">
    <property type="term" value="F:endonuclease activity"/>
    <property type="evidence" value="ECO:0007669"/>
    <property type="project" value="UniProtKB-KW"/>
</dbReference>
<dbReference type="Pfam" id="PF23023">
    <property type="entry name" value="Anti-Pycsar_Apyc1"/>
    <property type="match status" value="1"/>
</dbReference>
<dbReference type="PANTHER" id="PTHR23240">
    <property type="entry name" value="DNA CROSS-LINK REPAIR PROTEIN PSO2/SNM1-RELATED"/>
    <property type="match status" value="1"/>
</dbReference>
<evidence type="ECO:0000256" key="1">
    <source>
        <dbReference type="ARBA" id="ARBA00004123"/>
    </source>
</evidence>
<dbReference type="GO" id="GO:0003684">
    <property type="term" value="F:damaged DNA binding"/>
    <property type="evidence" value="ECO:0007669"/>
    <property type="project" value="TreeGrafter"/>
</dbReference>
<dbReference type="SUPFAM" id="SSF56281">
    <property type="entry name" value="Metallo-hydrolase/oxidoreductase"/>
    <property type="match status" value="1"/>
</dbReference>
<evidence type="ECO:0000256" key="9">
    <source>
        <dbReference type="ARBA" id="ARBA00023204"/>
    </source>
</evidence>
<keyword evidence="9" id="KW-0234">DNA repair</keyword>
<name>A0A132BAW4_MOLSC</name>
<dbReference type="GO" id="GO:0000723">
    <property type="term" value="P:telomere maintenance"/>
    <property type="evidence" value="ECO:0007669"/>
    <property type="project" value="TreeGrafter"/>
</dbReference>
<protein>
    <recommendedName>
        <fullName evidence="11">Protein artemis</fullName>
    </recommendedName>
    <alternativeName>
        <fullName evidence="12">DNA cross-link repair 1C protein</fullName>
    </alternativeName>
</protein>
<dbReference type="RefSeq" id="XP_018063162.1">
    <property type="nucleotide sequence ID" value="XM_018221630.1"/>
</dbReference>
<dbReference type="PANTHER" id="PTHR23240:SF8">
    <property type="entry name" value="PROTEIN ARTEMIS"/>
    <property type="match status" value="1"/>
</dbReference>
<dbReference type="GO" id="GO:0006303">
    <property type="term" value="P:double-strand break repair via nonhomologous end joining"/>
    <property type="evidence" value="ECO:0007669"/>
    <property type="project" value="TreeGrafter"/>
</dbReference>
<dbReference type="InterPro" id="IPR011084">
    <property type="entry name" value="DRMBL"/>
</dbReference>
<evidence type="ECO:0000256" key="8">
    <source>
        <dbReference type="ARBA" id="ARBA00023172"/>
    </source>
</evidence>
<dbReference type="Gene3D" id="3.60.15.10">
    <property type="entry name" value="Ribonuclease Z/Hydroxyacylglutathione hydrolase-like"/>
    <property type="match status" value="2"/>
</dbReference>
<evidence type="ECO:0000256" key="4">
    <source>
        <dbReference type="ARBA" id="ARBA00022759"/>
    </source>
</evidence>
<keyword evidence="5" id="KW-0227">DNA damage</keyword>
<reference evidence="15 16" key="1">
    <citation type="submission" date="2015-10" db="EMBL/GenBank/DDBJ databases">
        <title>Full genome of DAOMC 229536 Phialocephala scopiformis, a fungal endophyte of spruce producing the potent anti-insectan compound rugulosin.</title>
        <authorList>
            <consortium name="DOE Joint Genome Institute"/>
            <person name="Walker A.K."/>
            <person name="Frasz S.L."/>
            <person name="Seifert K.A."/>
            <person name="Miller J.D."/>
            <person name="Mondo S.J."/>
            <person name="Labutti K."/>
            <person name="Lipzen A."/>
            <person name="Dockter R."/>
            <person name="Kennedy M."/>
            <person name="Grigoriev I.V."/>
            <person name="Spatafora J.W."/>
        </authorList>
    </citation>
    <scope>NUCLEOTIDE SEQUENCE [LARGE SCALE GENOMIC DNA]</scope>
    <source>
        <strain evidence="15 16">CBS 120377</strain>
    </source>
</reference>
<feature type="compositionally biased region" description="Basic and acidic residues" evidence="13">
    <location>
        <begin position="613"/>
        <end position="623"/>
    </location>
</feature>
<dbReference type="Proteomes" id="UP000070700">
    <property type="component" value="Unassembled WGS sequence"/>
</dbReference>
<evidence type="ECO:0000313" key="16">
    <source>
        <dbReference type="Proteomes" id="UP000070700"/>
    </source>
</evidence>
<feature type="region of interest" description="Disordered" evidence="13">
    <location>
        <begin position="521"/>
        <end position="547"/>
    </location>
</feature>
<organism evidence="15 16">
    <name type="scientific">Mollisia scopiformis</name>
    <name type="common">Conifer needle endophyte fungus</name>
    <name type="synonym">Phialocephala scopiformis</name>
    <dbReference type="NCBI Taxonomy" id="149040"/>
    <lineage>
        <taxon>Eukaryota</taxon>
        <taxon>Fungi</taxon>
        <taxon>Dikarya</taxon>
        <taxon>Ascomycota</taxon>
        <taxon>Pezizomycotina</taxon>
        <taxon>Leotiomycetes</taxon>
        <taxon>Helotiales</taxon>
        <taxon>Mollisiaceae</taxon>
        <taxon>Mollisia</taxon>
    </lineage>
</organism>
<evidence type="ECO:0000256" key="13">
    <source>
        <dbReference type="SAM" id="MobiDB-lite"/>
    </source>
</evidence>
<comment type="similarity">
    <text evidence="2">Belongs to the DNA repair metallo-beta-lactamase (DRMBL) family.</text>
</comment>
<dbReference type="GO" id="GO:0036297">
    <property type="term" value="P:interstrand cross-link repair"/>
    <property type="evidence" value="ECO:0007669"/>
    <property type="project" value="TreeGrafter"/>
</dbReference>